<dbReference type="RefSeq" id="WP_110255610.1">
    <property type="nucleotide sequence ID" value="NZ_QJKB01000004.1"/>
</dbReference>
<dbReference type="EMBL" id="QJKB01000004">
    <property type="protein sequence ID" value="PXX43046.1"/>
    <property type="molecule type" value="Genomic_DNA"/>
</dbReference>
<dbReference type="Proteomes" id="UP000247792">
    <property type="component" value="Unassembled WGS sequence"/>
</dbReference>
<evidence type="ECO:0000313" key="2">
    <source>
        <dbReference type="Proteomes" id="UP000247792"/>
    </source>
</evidence>
<proteinExistence type="predicted"/>
<keyword evidence="2" id="KW-1185">Reference proteome</keyword>
<name>A0A318J354_9BURK</name>
<reference evidence="1 2" key="1">
    <citation type="submission" date="2018-05" db="EMBL/GenBank/DDBJ databases">
        <title>Genomic Encyclopedia of Type Strains, Phase IV (KMG-IV): sequencing the most valuable type-strain genomes for metagenomic binning, comparative biology and taxonomic classification.</title>
        <authorList>
            <person name="Goeker M."/>
        </authorList>
    </citation>
    <scope>NUCLEOTIDE SEQUENCE [LARGE SCALE GENOMIC DNA]</scope>
    <source>
        <strain evidence="1 2">DSM 19792</strain>
    </source>
</reference>
<dbReference type="PROSITE" id="PS51257">
    <property type="entry name" value="PROKAR_LIPOPROTEIN"/>
    <property type="match status" value="1"/>
</dbReference>
<accession>A0A318J354</accession>
<organism evidence="1 2">
    <name type="scientific">Undibacterium pigrum</name>
    <dbReference type="NCBI Taxonomy" id="401470"/>
    <lineage>
        <taxon>Bacteria</taxon>
        <taxon>Pseudomonadati</taxon>
        <taxon>Pseudomonadota</taxon>
        <taxon>Betaproteobacteria</taxon>
        <taxon>Burkholderiales</taxon>
        <taxon>Oxalobacteraceae</taxon>
        <taxon>Undibacterium</taxon>
    </lineage>
</organism>
<gene>
    <name evidence="1" type="ORF">DFR42_10446</name>
</gene>
<sequence>MKQSISGITRAATLLLILCLLSGCTLIKTGVALMHTREVFVASKTNPDVRYLAGASPEIAEQVANRVAAAIQHSREVVEKAHGAKFAHAPQVYICHADCFTRYVPVTVNEPAAQFGDSIFLNIDALLKREARGALQLEYILTHELTHLLLYQVGGTMAYGRVPAWFREGVALQISQGAGASEFVTMPEAARMLLDGKHFDPAEIGSIFANRTATAYKLTTPMFYREALMFVDFLKANNPAAFDKALHDIVIGKDFHESFEAAYGASIASYWPAFIASVAAITPMPNIN</sequence>
<dbReference type="OrthoDB" id="5432229at2"/>
<evidence type="ECO:0000313" key="1">
    <source>
        <dbReference type="EMBL" id="PXX43046.1"/>
    </source>
</evidence>
<evidence type="ECO:0008006" key="3">
    <source>
        <dbReference type="Google" id="ProtNLM"/>
    </source>
</evidence>
<protein>
    <recommendedName>
        <fullName evidence="3">Peptidase MA superfamily protein</fullName>
    </recommendedName>
</protein>
<comment type="caution">
    <text evidence="1">The sequence shown here is derived from an EMBL/GenBank/DDBJ whole genome shotgun (WGS) entry which is preliminary data.</text>
</comment>
<dbReference type="AlphaFoldDB" id="A0A318J354"/>